<comment type="caution">
    <text evidence="1">The sequence shown here is derived from an EMBL/GenBank/DDBJ whole genome shotgun (WGS) entry which is preliminary data.</text>
</comment>
<dbReference type="AlphaFoldDB" id="A0A645D0P9"/>
<gene>
    <name evidence="1" type="ORF">SDC9_130153</name>
</gene>
<dbReference type="EMBL" id="VSSQ01031978">
    <property type="protein sequence ID" value="MPM83090.1"/>
    <property type="molecule type" value="Genomic_DNA"/>
</dbReference>
<sequence>MTANLPASEESYAVWLQTPGTESRRRVFTLTENKAGFVGSASISAEVLPVDVIVSKSSDLLLEDAVLTGNIPASLSEMSEE</sequence>
<organism evidence="1">
    <name type="scientific">bioreactor metagenome</name>
    <dbReference type="NCBI Taxonomy" id="1076179"/>
    <lineage>
        <taxon>unclassified sequences</taxon>
        <taxon>metagenomes</taxon>
        <taxon>ecological metagenomes</taxon>
    </lineage>
</organism>
<evidence type="ECO:0000313" key="1">
    <source>
        <dbReference type="EMBL" id="MPM83090.1"/>
    </source>
</evidence>
<protein>
    <submittedName>
        <fullName evidence="1">Uncharacterized protein</fullName>
    </submittedName>
</protein>
<accession>A0A645D0P9</accession>
<proteinExistence type="predicted"/>
<reference evidence="1" key="1">
    <citation type="submission" date="2019-08" db="EMBL/GenBank/DDBJ databases">
        <authorList>
            <person name="Kucharzyk K."/>
            <person name="Murdoch R.W."/>
            <person name="Higgins S."/>
            <person name="Loffler F."/>
        </authorList>
    </citation>
    <scope>NUCLEOTIDE SEQUENCE</scope>
</reference>
<name>A0A645D0P9_9ZZZZ</name>